<dbReference type="Proteomes" id="UP001203338">
    <property type="component" value="Unassembled WGS sequence"/>
</dbReference>
<dbReference type="PANTHER" id="PTHR30041">
    <property type="entry name" value="ARSENATE REDUCTASE"/>
    <property type="match status" value="1"/>
</dbReference>
<dbReference type="EC" id="1.20.4.1" evidence="4"/>
<dbReference type="InterPro" id="IPR036249">
    <property type="entry name" value="Thioredoxin-like_sf"/>
</dbReference>
<evidence type="ECO:0000313" key="5">
    <source>
        <dbReference type="EMBL" id="MCL6270677.1"/>
    </source>
</evidence>
<comment type="caution">
    <text evidence="5">The sequence shown here is derived from an EMBL/GenBank/DDBJ whole genome shotgun (WGS) entry which is preliminary data.</text>
</comment>
<organism evidence="5 6">
    <name type="scientific">Parendozoicomonas callyspongiae</name>
    <dbReference type="NCBI Taxonomy" id="2942213"/>
    <lineage>
        <taxon>Bacteria</taxon>
        <taxon>Pseudomonadati</taxon>
        <taxon>Pseudomonadota</taxon>
        <taxon>Gammaproteobacteria</taxon>
        <taxon>Oceanospirillales</taxon>
        <taxon>Endozoicomonadaceae</taxon>
        <taxon>Parendozoicomonas</taxon>
    </lineage>
</organism>
<evidence type="ECO:0000256" key="4">
    <source>
        <dbReference type="RuleBase" id="RU362029"/>
    </source>
</evidence>
<dbReference type="PROSITE" id="PS51353">
    <property type="entry name" value="ARSC"/>
    <property type="match status" value="1"/>
</dbReference>
<evidence type="ECO:0000256" key="2">
    <source>
        <dbReference type="ARBA" id="ARBA00023002"/>
    </source>
</evidence>
<dbReference type="PANTHER" id="PTHR30041:SF4">
    <property type="entry name" value="ARSENATE REDUCTASE"/>
    <property type="match status" value="1"/>
</dbReference>
<evidence type="ECO:0000313" key="6">
    <source>
        <dbReference type="Proteomes" id="UP001203338"/>
    </source>
</evidence>
<sequence length="118" mass="13183">MSDSAVTIYHNPRCSKSRQTLQILEEKGLNPEVVLYLKTPPDSETLAEIIRAMGITPRDLLRMGESAYGENRLQDRSLSDQQLVDAMVANPILIERPIVLANSKARIGRPPECVLEIL</sequence>
<dbReference type="NCBIfam" id="TIGR00014">
    <property type="entry name" value="arsC"/>
    <property type="match status" value="1"/>
</dbReference>
<comment type="similarity">
    <text evidence="1 3 4">Belongs to the ArsC family.</text>
</comment>
<protein>
    <recommendedName>
        <fullName evidence="4">Arsenate reductase</fullName>
        <ecNumber evidence="4">1.20.4.1</ecNumber>
    </recommendedName>
</protein>
<dbReference type="SUPFAM" id="SSF52833">
    <property type="entry name" value="Thioredoxin-like"/>
    <property type="match status" value="1"/>
</dbReference>
<accession>A0ABT0PH20</accession>
<dbReference type="EMBL" id="JAMFLX010000015">
    <property type="protein sequence ID" value="MCL6270677.1"/>
    <property type="molecule type" value="Genomic_DNA"/>
</dbReference>
<dbReference type="CDD" id="cd03034">
    <property type="entry name" value="ArsC_ArsC"/>
    <property type="match status" value="1"/>
</dbReference>
<dbReference type="PROSITE" id="PS51354">
    <property type="entry name" value="GLUTAREDOXIN_2"/>
    <property type="match status" value="1"/>
</dbReference>
<dbReference type="InterPro" id="IPR006660">
    <property type="entry name" value="Arsenate_reductase-like"/>
</dbReference>
<dbReference type="GO" id="GO:0008794">
    <property type="term" value="F:arsenate reductase (glutaredoxin) activity"/>
    <property type="evidence" value="ECO:0007669"/>
    <property type="project" value="UniProtKB-EC"/>
</dbReference>
<name>A0ABT0PH20_9GAMM</name>
<reference evidence="5 6" key="1">
    <citation type="submission" date="2022-05" db="EMBL/GenBank/DDBJ databases">
        <authorList>
            <person name="Park J.-S."/>
        </authorList>
    </citation>
    <scope>NUCLEOTIDE SEQUENCE [LARGE SCALE GENOMIC DNA]</scope>
    <source>
        <strain evidence="5 6">2012CJ34-2</strain>
    </source>
</reference>
<dbReference type="Gene3D" id="3.40.30.10">
    <property type="entry name" value="Glutaredoxin"/>
    <property type="match status" value="1"/>
</dbReference>
<gene>
    <name evidence="5" type="primary">arsC</name>
    <name evidence="5" type="ORF">M3P05_12145</name>
</gene>
<comment type="catalytic activity">
    <reaction evidence="4">
        <text>[glutaredoxin]-dithiol + arsenate + glutathione + H(+) = glutathionyl-S-S-[glutaredoxin] + arsenite + H2O</text>
        <dbReference type="Rhea" id="RHEA:22016"/>
        <dbReference type="Rhea" id="RHEA-COMP:10729"/>
        <dbReference type="Rhea" id="RHEA-COMP:17668"/>
        <dbReference type="ChEBI" id="CHEBI:15377"/>
        <dbReference type="ChEBI" id="CHEBI:15378"/>
        <dbReference type="ChEBI" id="CHEBI:29242"/>
        <dbReference type="ChEBI" id="CHEBI:29950"/>
        <dbReference type="ChEBI" id="CHEBI:48597"/>
        <dbReference type="ChEBI" id="CHEBI:57925"/>
        <dbReference type="ChEBI" id="CHEBI:146199"/>
        <dbReference type="EC" id="1.20.4.1"/>
    </reaction>
</comment>
<evidence type="ECO:0000256" key="1">
    <source>
        <dbReference type="ARBA" id="ARBA00007198"/>
    </source>
</evidence>
<proteinExistence type="inferred from homology"/>
<dbReference type="RefSeq" id="WP_249699939.1">
    <property type="nucleotide sequence ID" value="NZ_JAMFLX010000015.1"/>
</dbReference>
<dbReference type="Pfam" id="PF03960">
    <property type="entry name" value="ArsC"/>
    <property type="match status" value="1"/>
</dbReference>
<evidence type="ECO:0000256" key="3">
    <source>
        <dbReference type="PROSITE-ProRule" id="PRU01282"/>
    </source>
</evidence>
<keyword evidence="6" id="KW-1185">Reference proteome</keyword>
<dbReference type="InterPro" id="IPR006659">
    <property type="entry name" value="Arsenate_reductase"/>
</dbReference>
<keyword evidence="2 4" id="KW-0560">Oxidoreductase</keyword>